<feature type="transmembrane region" description="Helical" evidence="1">
    <location>
        <begin position="37"/>
        <end position="53"/>
    </location>
</feature>
<keyword evidence="1" id="KW-0472">Membrane</keyword>
<sequence>MFNKQFPSSSARYGINDRVGSGFFYDRYYTRFKSPKWRAILLCGAAILLWYYPSKFIYRFVFEHPYWERRQIRKEQEREIKQLVLMSSNRDRKETLNEMFKEYYIGKYLEQQEANQSTSQQQPSEPNTEEILQNMIIKWYGITNSDHSELSREETSLSSSSPSTISRIIHTSELFNLSKR</sequence>
<evidence type="ECO:0000256" key="1">
    <source>
        <dbReference type="SAM" id="Phobius"/>
    </source>
</evidence>
<evidence type="ECO:0000313" key="3">
    <source>
        <dbReference type="Proteomes" id="UP000816034"/>
    </source>
</evidence>
<dbReference type="RefSeq" id="XP_044550671.1">
    <property type="nucleotide sequence ID" value="XM_044691840.1"/>
</dbReference>
<comment type="caution">
    <text evidence="2">The sequence shown here is derived from an EMBL/GenBank/DDBJ whole genome shotgun (WGS) entry which is preliminary data.</text>
</comment>
<keyword evidence="1" id="KW-1133">Transmembrane helix</keyword>
<dbReference type="EMBL" id="PYSW02000015">
    <property type="protein sequence ID" value="KAG2386679.1"/>
    <property type="molecule type" value="Genomic_DNA"/>
</dbReference>
<keyword evidence="1" id="KW-0812">Transmembrane</keyword>
<reference evidence="2 3" key="1">
    <citation type="journal article" date="2018" name="BMC Genomics">
        <title>The genome of Naegleria lovaniensis, the basis for a comparative approach to unravel pathogenicity factors of the human pathogenic amoeba N. fowleri.</title>
        <authorList>
            <person name="Liechti N."/>
            <person name="Schurch N."/>
            <person name="Bruggmann R."/>
            <person name="Wittwer M."/>
        </authorList>
    </citation>
    <scope>NUCLEOTIDE SEQUENCE [LARGE SCALE GENOMIC DNA]</scope>
    <source>
        <strain evidence="2 3">ATCC 30569</strain>
    </source>
</reference>
<evidence type="ECO:0000313" key="2">
    <source>
        <dbReference type="EMBL" id="KAG2386679.1"/>
    </source>
</evidence>
<dbReference type="Proteomes" id="UP000816034">
    <property type="component" value="Unassembled WGS sequence"/>
</dbReference>
<dbReference type="AlphaFoldDB" id="A0AA88KM83"/>
<protein>
    <submittedName>
        <fullName evidence="2">Uncharacterized protein</fullName>
    </submittedName>
</protein>
<name>A0AA88KM83_NAELO</name>
<proteinExistence type="predicted"/>
<gene>
    <name evidence="2" type="ORF">C9374_002423</name>
</gene>
<accession>A0AA88KM83</accession>
<keyword evidence="3" id="KW-1185">Reference proteome</keyword>
<organism evidence="2 3">
    <name type="scientific">Naegleria lovaniensis</name>
    <name type="common">Amoeba</name>
    <dbReference type="NCBI Taxonomy" id="51637"/>
    <lineage>
        <taxon>Eukaryota</taxon>
        <taxon>Discoba</taxon>
        <taxon>Heterolobosea</taxon>
        <taxon>Tetramitia</taxon>
        <taxon>Eutetramitia</taxon>
        <taxon>Vahlkampfiidae</taxon>
        <taxon>Naegleria</taxon>
    </lineage>
</organism>
<dbReference type="GeneID" id="68094879"/>